<evidence type="ECO:0000313" key="2">
    <source>
        <dbReference type="EMBL" id="AEH84619.1"/>
    </source>
</evidence>
<accession>F7YGH3</accession>
<dbReference type="eggNOG" id="COG1359">
    <property type="taxonomic scope" value="Bacteria"/>
</dbReference>
<keyword evidence="2" id="KW-0503">Monooxygenase</keyword>
<dbReference type="PROSITE" id="PS51725">
    <property type="entry name" value="ABM"/>
    <property type="match status" value="1"/>
</dbReference>
<proteinExistence type="predicted"/>
<keyword evidence="2" id="KW-0560">Oxidoreductase</keyword>
<evidence type="ECO:0000313" key="3">
    <source>
        <dbReference type="Proteomes" id="UP000001623"/>
    </source>
</evidence>
<organism evidence="2 3">
    <name type="scientific">Mesorhizobium opportunistum (strain LMG 24607 / HAMBI 3007 / WSM2075)</name>
    <dbReference type="NCBI Taxonomy" id="536019"/>
    <lineage>
        <taxon>Bacteria</taxon>
        <taxon>Pseudomonadati</taxon>
        <taxon>Pseudomonadota</taxon>
        <taxon>Alphaproteobacteria</taxon>
        <taxon>Hyphomicrobiales</taxon>
        <taxon>Phyllobacteriaceae</taxon>
        <taxon>Mesorhizobium</taxon>
    </lineage>
</organism>
<evidence type="ECO:0000259" key="1">
    <source>
        <dbReference type="PROSITE" id="PS51725"/>
    </source>
</evidence>
<protein>
    <submittedName>
        <fullName evidence="2">Antibiotic biosynthesis monooxygenase</fullName>
    </submittedName>
</protein>
<reference evidence="2 3" key="1">
    <citation type="submission" date="2010-10" db="EMBL/GenBank/DDBJ databases">
        <title>Complete sequence of Mesorhizobium opportunistum WSM2075.</title>
        <authorList>
            <consortium name="US DOE Joint Genome Institute"/>
            <person name="Lucas S."/>
            <person name="Copeland A."/>
            <person name="Lapidus A."/>
            <person name="Cheng J.-F."/>
            <person name="Bruce D."/>
            <person name="Goodwin L."/>
            <person name="Pitluck S."/>
            <person name="Chertkov O."/>
            <person name="Misra M."/>
            <person name="Detter J.C."/>
            <person name="Han C."/>
            <person name="Tapia R."/>
            <person name="Land M."/>
            <person name="Hauser L."/>
            <person name="Kyrpides N."/>
            <person name="Ovchinnikova G."/>
            <person name="Mavrommatis K.M."/>
            <person name="Tiwari R.P."/>
            <person name="Howieson J.G."/>
            <person name="O'Hara G.W."/>
            <person name="Nandasena K.G."/>
            <person name="Woyke T."/>
        </authorList>
    </citation>
    <scope>NUCLEOTIDE SEQUENCE [LARGE SCALE GENOMIC DNA]</scope>
    <source>
        <strain evidence="3">LMG 24607 / HAMBI 3007 / WSM2075</strain>
    </source>
</reference>
<dbReference type="Gene3D" id="3.30.70.100">
    <property type="match status" value="1"/>
</dbReference>
<dbReference type="EMBL" id="CP002279">
    <property type="protein sequence ID" value="AEH84619.1"/>
    <property type="molecule type" value="Genomic_DNA"/>
</dbReference>
<dbReference type="Pfam" id="PF03992">
    <property type="entry name" value="ABM"/>
    <property type="match status" value="1"/>
</dbReference>
<feature type="domain" description="ABM" evidence="1">
    <location>
        <begin position="3"/>
        <end position="93"/>
    </location>
</feature>
<dbReference type="HOGENOM" id="CLU_131496_13_2_5"/>
<gene>
    <name evidence="2" type="ordered locus">Mesop_0123</name>
</gene>
<dbReference type="AlphaFoldDB" id="F7YGH3"/>
<dbReference type="Proteomes" id="UP000001623">
    <property type="component" value="Chromosome"/>
</dbReference>
<dbReference type="KEGG" id="mop:Mesop_0123"/>
<name>F7YGH3_MESOW</name>
<dbReference type="STRING" id="536019.Mesop_0123"/>
<dbReference type="SUPFAM" id="SSF54909">
    <property type="entry name" value="Dimeric alpha+beta barrel"/>
    <property type="match status" value="1"/>
</dbReference>
<dbReference type="GO" id="GO:0004497">
    <property type="term" value="F:monooxygenase activity"/>
    <property type="evidence" value="ECO:0007669"/>
    <property type="project" value="UniProtKB-KW"/>
</dbReference>
<sequence>MMLIVTGYMYVEPSSVAEFIQDLQNLAIATRQRDGNLSYDAAVDDPLAGRLLVAERWRDQAALTAHLHATDTMAFVGRWGDTIRGEILKYDVLRKRGLMDE</sequence>
<dbReference type="InterPro" id="IPR007138">
    <property type="entry name" value="ABM_dom"/>
</dbReference>
<dbReference type="InterPro" id="IPR011008">
    <property type="entry name" value="Dimeric_a/b-barrel"/>
</dbReference>